<dbReference type="AlphaFoldDB" id="A0A380S4L0"/>
<dbReference type="PANTHER" id="PTHR41317">
    <property type="entry name" value="PD-(D_E)XK NUCLEASE FAMILY TRANSPOSASE"/>
    <property type="match status" value="1"/>
</dbReference>
<reference evidence="1 2" key="1">
    <citation type="submission" date="2017-08" db="EMBL/GenBank/DDBJ databases">
        <authorList>
            <person name="de Groot N.N."/>
        </authorList>
    </citation>
    <scope>NUCLEOTIDE SEQUENCE [LARGE SCALE GENOMIC DNA]</scope>
    <source>
        <strain evidence="1 2">HM2</strain>
    </source>
</reference>
<dbReference type="RefSeq" id="WP_109572724.1">
    <property type="nucleotide sequence ID" value="NZ_UHJL01000002.1"/>
</dbReference>
<organism evidence="1 2">
    <name type="scientific">Fibrobacter succinogenes</name>
    <name type="common">Bacteroides succinogenes</name>
    <dbReference type="NCBI Taxonomy" id="833"/>
    <lineage>
        <taxon>Bacteria</taxon>
        <taxon>Pseudomonadati</taxon>
        <taxon>Fibrobacterota</taxon>
        <taxon>Fibrobacteria</taxon>
        <taxon>Fibrobacterales</taxon>
        <taxon>Fibrobacteraceae</taxon>
        <taxon>Fibrobacter</taxon>
    </lineage>
</organism>
<accession>A0A380S4L0</accession>
<dbReference type="Proteomes" id="UP000255423">
    <property type="component" value="Unassembled WGS sequence"/>
</dbReference>
<dbReference type="EMBL" id="UHJL01000002">
    <property type="protein sequence ID" value="SUQ24162.1"/>
    <property type="molecule type" value="Genomic_DNA"/>
</dbReference>
<evidence type="ECO:0008006" key="3">
    <source>
        <dbReference type="Google" id="ProtNLM"/>
    </source>
</evidence>
<sequence>MNQSIPEKLKGKTYIDPRTDTGFKSLFASKDAIKDFVDGILHLKGDDQIKNLNYSFEHTLRFMISEERKVILDAFATTGSKRFLNIEMQKADHSFFIDRTILYKAFLIIKGKHEMDKSEEFKTLTKEEKEYRRYEIPETISIWICDFVLPYCMENYIDEWAIYSKEVLNGGVVETLFPKNKYIIVSLPKFNKTADEVKDPVDAWLYVLKHAHEGEPLPDFGNGIVNDALNRIKIENLDKTTLNELEREMIAKEEIECRLAGAKIETRFEMVDAMLANDIPIEKIAIISGISLDEIKKRSAQR</sequence>
<dbReference type="Pfam" id="PF12784">
    <property type="entry name" value="PDDEXK_2"/>
    <property type="match status" value="1"/>
</dbReference>
<evidence type="ECO:0000313" key="1">
    <source>
        <dbReference type="EMBL" id="SUQ24162.1"/>
    </source>
</evidence>
<evidence type="ECO:0000313" key="2">
    <source>
        <dbReference type="Proteomes" id="UP000255423"/>
    </source>
</evidence>
<name>A0A380S4L0_FIBSU</name>
<gene>
    <name evidence="1" type="ORF">SAMN05661053_1555</name>
</gene>
<proteinExistence type="predicted"/>
<dbReference type="PANTHER" id="PTHR41317:SF1">
    <property type="entry name" value="PD-(D_E)XK NUCLEASE FAMILY TRANSPOSASE"/>
    <property type="match status" value="1"/>
</dbReference>
<protein>
    <recommendedName>
        <fullName evidence="3">PD-(D/E)XK nuclease family transposase</fullName>
    </recommendedName>
</protein>